<feature type="region of interest" description="Disordered" evidence="1">
    <location>
        <begin position="109"/>
        <end position="144"/>
    </location>
</feature>
<evidence type="ECO:0000313" key="2">
    <source>
        <dbReference type="EMBL" id="CAF0859524.1"/>
    </source>
</evidence>
<evidence type="ECO:0000313" key="3">
    <source>
        <dbReference type="EMBL" id="CAF1637994.1"/>
    </source>
</evidence>
<feature type="compositionally biased region" description="Low complexity" evidence="1">
    <location>
        <begin position="214"/>
        <end position="223"/>
    </location>
</feature>
<dbReference type="AlphaFoldDB" id="A0A813WDD0"/>
<keyword evidence="4" id="KW-1185">Reference proteome</keyword>
<organism evidence="2 5">
    <name type="scientific">Adineta ricciae</name>
    <name type="common">Rotifer</name>
    <dbReference type="NCBI Taxonomy" id="249248"/>
    <lineage>
        <taxon>Eukaryota</taxon>
        <taxon>Metazoa</taxon>
        <taxon>Spiralia</taxon>
        <taxon>Gnathifera</taxon>
        <taxon>Rotifera</taxon>
        <taxon>Eurotatoria</taxon>
        <taxon>Bdelloidea</taxon>
        <taxon>Adinetida</taxon>
        <taxon>Adinetidae</taxon>
        <taxon>Adineta</taxon>
    </lineage>
</organism>
<evidence type="ECO:0000313" key="5">
    <source>
        <dbReference type="Proteomes" id="UP000663852"/>
    </source>
</evidence>
<dbReference type="Proteomes" id="UP000663852">
    <property type="component" value="Unassembled WGS sequence"/>
</dbReference>
<proteinExistence type="predicted"/>
<protein>
    <submittedName>
        <fullName evidence="2">Uncharacterized protein</fullName>
    </submittedName>
</protein>
<accession>A0A813WDD0</accession>
<dbReference type="OrthoDB" id="10038086at2759"/>
<dbReference type="Proteomes" id="UP000663828">
    <property type="component" value="Unassembled WGS sequence"/>
</dbReference>
<gene>
    <name evidence="2" type="ORF">EDS130_LOCUS7737</name>
    <name evidence="3" type="ORF">XAT740_LOCUS52802</name>
</gene>
<name>A0A813WDD0_ADIRI</name>
<evidence type="ECO:0000313" key="4">
    <source>
        <dbReference type="Proteomes" id="UP000663828"/>
    </source>
</evidence>
<dbReference type="EMBL" id="CAJNOJ010000024">
    <property type="protein sequence ID" value="CAF0859524.1"/>
    <property type="molecule type" value="Genomic_DNA"/>
</dbReference>
<dbReference type="EMBL" id="CAJNOR010008819">
    <property type="protein sequence ID" value="CAF1637994.1"/>
    <property type="molecule type" value="Genomic_DNA"/>
</dbReference>
<sequence length="392" mass="44413">MLYMPATTLAAPMVLQGTQPVPLQSTTRYYMVPQATATTTTTAAVLPTMPLLNTAFIYPTYGLLTKPVENADQTTAQIQHVVHHNIPPCLTRTCTDCCELCCPWNEDSSEHQRKSRSRSRSRSRSPSPSTHDQERQARRDLFDRTQYDSKIESIEKKIERLRLELNMSQSSKEEKATETVDYYHPPPKPQPTPIQEPPTYKQHYDAPKPRPRSRSSSAKRASSLPREPWRSTNQNDYAWRDAHLPAYREATLARAQTPVNETRTWNETTQELRSPSVTRCVTPCHTITDYSCRPPNTLVDYTCRPNSATVVPVSDTRVINYATPSTSSCYGHSFYSDIPATTKTHHLRKIDSTPSHNVYGCNEPCLHVVPKQGSASDPPYMKIHNAPVTYLH</sequence>
<evidence type="ECO:0000256" key="1">
    <source>
        <dbReference type="SAM" id="MobiDB-lite"/>
    </source>
</evidence>
<feature type="compositionally biased region" description="Pro residues" evidence="1">
    <location>
        <begin position="184"/>
        <end position="196"/>
    </location>
</feature>
<feature type="compositionally biased region" description="Basic and acidic residues" evidence="1">
    <location>
        <begin position="131"/>
        <end position="144"/>
    </location>
</feature>
<feature type="compositionally biased region" description="Basic residues" evidence="1">
    <location>
        <begin position="113"/>
        <end position="123"/>
    </location>
</feature>
<comment type="caution">
    <text evidence="2">The sequence shown here is derived from an EMBL/GenBank/DDBJ whole genome shotgun (WGS) entry which is preliminary data.</text>
</comment>
<reference evidence="2" key="1">
    <citation type="submission" date="2021-02" db="EMBL/GenBank/DDBJ databases">
        <authorList>
            <person name="Nowell W R."/>
        </authorList>
    </citation>
    <scope>NUCLEOTIDE SEQUENCE</scope>
</reference>
<feature type="region of interest" description="Disordered" evidence="1">
    <location>
        <begin position="169"/>
        <end position="232"/>
    </location>
</feature>